<dbReference type="PIRSF" id="PIRSF002849">
    <property type="entry name" value="AAA_ATPase_chaperone_MoxR_prd"/>
    <property type="match status" value="1"/>
</dbReference>
<dbReference type="FunFam" id="3.40.50.300:FF:000640">
    <property type="entry name" value="MoxR family ATPase"/>
    <property type="match status" value="1"/>
</dbReference>
<sequence>MMEVLEHVKQVIIGKDDVIVKCLVAIVAGGHLLLEDVPGVGKTMLVRALARTLGLRFQRIQFTPDLLPSDVTGVSVYNQQTAQFEFRPGPIMGNLVLADEVNRTSPRTQAALLEAMEEGKVTVDGTTYPLPQPFFVLATQNPVEYEGTYPLPEAQLDRFMFKLSLGYPSPEDEVAMLARMQTGGMLDKLEPVLSAEELLQIQEEVRQVAASELIQYYIVQLVEQTRKHPSIYLGVSPRGSLALLRAAQGHAYLHGRSYVLPDDVKALVYDTLAHRLILHAEARLGGLKERDVLEGILQKVPVPI</sequence>
<name>A0A1Y3PI34_9BACI</name>
<evidence type="ECO:0000256" key="3">
    <source>
        <dbReference type="ARBA" id="ARBA00061607"/>
    </source>
</evidence>
<dbReference type="InterPro" id="IPR027417">
    <property type="entry name" value="P-loop_NTPase"/>
</dbReference>
<comment type="similarity">
    <text evidence="3">Belongs to the MoxR family.</text>
</comment>
<dbReference type="EMBL" id="LZRT01000097">
    <property type="protein sequence ID" value="OUM85786.1"/>
    <property type="molecule type" value="Genomic_DNA"/>
</dbReference>
<dbReference type="InterPro" id="IPR050764">
    <property type="entry name" value="CbbQ/NirQ/NorQ/GpvN"/>
</dbReference>
<dbReference type="Pfam" id="PF07726">
    <property type="entry name" value="AAA_3"/>
    <property type="match status" value="1"/>
</dbReference>
<dbReference type="Proteomes" id="UP000196475">
    <property type="component" value="Unassembled WGS sequence"/>
</dbReference>
<reference evidence="7" key="1">
    <citation type="submission" date="2016-06" db="EMBL/GenBank/DDBJ databases">
        <authorList>
            <person name="Nascimento L."/>
            <person name="Pereira R.V."/>
            <person name="Martins L.F."/>
            <person name="Quaggio R.B."/>
            <person name="Silva A.M."/>
            <person name="Setubal J.C."/>
        </authorList>
    </citation>
    <scope>NUCLEOTIDE SEQUENCE [LARGE SCALE GENOMIC DNA]</scope>
</reference>
<evidence type="ECO:0000256" key="2">
    <source>
        <dbReference type="ARBA" id="ARBA00022840"/>
    </source>
</evidence>
<dbReference type="SUPFAM" id="SSF52540">
    <property type="entry name" value="P-loop containing nucleoside triphosphate hydrolases"/>
    <property type="match status" value="1"/>
</dbReference>
<feature type="domain" description="ATPase AAA-3" evidence="4">
    <location>
        <begin position="31"/>
        <end position="161"/>
    </location>
</feature>
<dbReference type="InterPro" id="IPR041628">
    <property type="entry name" value="ChlI/MoxR_AAA_lid"/>
</dbReference>
<dbReference type="AlphaFoldDB" id="A0A1Y3PI34"/>
<dbReference type="GO" id="GO:0016887">
    <property type="term" value="F:ATP hydrolysis activity"/>
    <property type="evidence" value="ECO:0007669"/>
    <property type="project" value="InterPro"/>
</dbReference>
<protein>
    <submittedName>
        <fullName evidence="6">AAA family ATPase</fullName>
    </submittedName>
</protein>
<dbReference type="GO" id="GO:0005524">
    <property type="term" value="F:ATP binding"/>
    <property type="evidence" value="ECO:0007669"/>
    <property type="project" value="UniProtKB-KW"/>
</dbReference>
<dbReference type="Gene3D" id="3.40.50.300">
    <property type="entry name" value="P-loop containing nucleotide triphosphate hydrolases"/>
    <property type="match status" value="1"/>
</dbReference>
<dbReference type="Gene3D" id="1.10.8.80">
    <property type="entry name" value="Magnesium chelatase subunit I, C-Terminal domain"/>
    <property type="match status" value="1"/>
</dbReference>
<accession>A0A1Y3PI34</accession>
<organism evidence="6 7">
    <name type="scientific">Bacillus thermozeamaize</name>
    <dbReference type="NCBI Taxonomy" id="230954"/>
    <lineage>
        <taxon>Bacteria</taxon>
        <taxon>Bacillati</taxon>
        <taxon>Bacillota</taxon>
        <taxon>Bacilli</taxon>
        <taxon>Bacillales</taxon>
        <taxon>Bacillaceae</taxon>
        <taxon>Bacillus</taxon>
    </lineage>
</organism>
<keyword evidence="2" id="KW-0067">ATP-binding</keyword>
<evidence type="ECO:0000259" key="5">
    <source>
        <dbReference type="Pfam" id="PF17863"/>
    </source>
</evidence>
<dbReference type="PANTHER" id="PTHR42759:SF5">
    <property type="entry name" value="METHANOL DEHYDROGENASE REGULATOR"/>
    <property type="match status" value="1"/>
</dbReference>
<gene>
    <name evidence="6" type="ORF">BAA01_06345</name>
</gene>
<evidence type="ECO:0000313" key="6">
    <source>
        <dbReference type="EMBL" id="OUM85786.1"/>
    </source>
</evidence>
<evidence type="ECO:0000313" key="7">
    <source>
        <dbReference type="Proteomes" id="UP000196475"/>
    </source>
</evidence>
<evidence type="ECO:0000256" key="1">
    <source>
        <dbReference type="ARBA" id="ARBA00022741"/>
    </source>
</evidence>
<comment type="caution">
    <text evidence="6">The sequence shown here is derived from an EMBL/GenBank/DDBJ whole genome shotgun (WGS) entry which is preliminary data.</text>
</comment>
<dbReference type="Pfam" id="PF17863">
    <property type="entry name" value="AAA_lid_2"/>
    <property type="match status" value="1"/>
</dbReference>
<keyword evidence="1" id="KW-0547">Nucleotide-binding</keyword>
<proteinExistence type="inferred from homology"/>
<dbReference type="PANTHER" id="PTHR42759">
    <property type="entry name" value="MOXR FAMILY PROTEIN"/>
    <property type="match status" value="1"/>
</dbReference>
<feature type="domain" description="ChlI/MoxR AAA lid" evidence="5">
    <location>
        <begin position="224"/>
        <end position="292"/>
    </location>
</feature>
<evidence type="ECO:0000259" key="4">
    <source>
        <dbReference type="Pfam" id="PF07726"/>
    </source>
</evidence>
<dbReference type="InterPro" id="IPR011703">
    <property type="entry name" value="ATPase_AAA-3"/>
</dbReference>